<accession>A0A7D5N9N3</accession>
<gene>
    <name evidence="1" type="ORF">AW06_000543</name>
    <name evidence="2" type="ORF">HWD57_09675</name>
</gene>
<accession>A0A080MA37</accession>
<dbReference type="EMBL" id="JDST02000009">
    <property type="protein sequence ID" value="KFB78152.1"/>
    <property type="molecule type" value="Genomic_DNA"/>
</dbReference>
<dbReference type="KEGG" id="acog:HWD57_09675"/>
<dbReference type="RefSeq" id="WP_171047217.1">
    <property type="nucleotide sequence ID" value="NZ_JDST02000009.1"/>
</dbReference>
<evidence type="ECO:0000313" key="4">
    <source>
        <dbReference type="Proteomes" id="UP000509684"/>
    </source>
</evidence>
<dbReference type="Proteomes" id="UP000021315">
    <property type="component" value="Unassembled WGS sequence"/>
</dbReference>
<dbReference type="Proteomes" id="UP000509684">
    <property type="component" value="Chromosome"/>
</dbReference>
<dbReference type="AlphaFoldDB" id="A0A080MA37"/>
<reference evidence="1 3" key="1">
    <citation type="submission" date="2014-02" db="EMBL/GenBank/DDBJ databases">
        <title>Expanding our view of genomic diversity in Candidatus Accumulibacter clades.</title>
        <authorList>
            <person name="Skennerton C.T."/>
            <person name="Barr J.J."/>
            <person name="Slater F.R."/>
            <person name="Bond P.L."/>
            <person name="Tyson G.W."/>
        </authorList>
    </citation>
    <scope>NUCLEOTIDE SEQUENCE [LARGE SCALE GENOMIC DNA]</scope>
    <source>
        <strain evidence="3">SK-02</strain>
    </source>
</reference>
<evidence type="ECO:0000313" key="2">
    <source>
        <dbReference type="EMBL" id="QLH50015.1"/>
    </source>
</evidence>
<reference evidence="2 4" key="2">
    <citation type="journal article" date="2019" name="Microbiome">
        <title>Annotated bacterial chromosomes from frame-shift-corrected long-read metagenomic data.</title>
        <authorList>
            <person name="Arumugam K."/>
            <person name="Bagci C."/>
            <person name="Bessarab I."/>
            <person name="Beier S."/>
            <person name="Buchfink B."/>
            <person name="Gorska A."/>
            <person name="Qiu G."/>
            <person name="Huson D.H."/>
            <person name="Williams R.B.H."/>
        </authorList>
    </citation>
    <scope>NUCLEOTIDE SEQUENCE [LARGE SCALE GENOMIC DNA]</scope>
    <source>
        <strain evidence="2">SSA1</strain>
    </source>
</reference>
<evidence type="ECO:0000313" key="1">
    <source>
        <dbReference type="EMBL" id="KFB78152.1"/>
    </source>
</evidence>
<dbReference type="EMBL" id="CP058708">
    <property type="protein sequence ID" value="QLH50015.1"/>
    <property type="molecule type" value="Genomic_DNA"/>
</dbReference>
<protein>
    <submittedName>
        <fullName evidence="1">Uncharacterized protein</fullName>
    </submittedName>
</protein>
<organism evidence="1 3">
    <name type="scientific">Candidatus Accumulibacter cognatus</name>
    <dbReference type="NCBI Taxonomy" id="2954383"/>
    <lineage>
        <taxon>Bacteria</taxon>
        <taxon>Pseudomonadati</taxon>
        <taxon>Pseudomonadota</taxon>
        <taxon>Betaproteobacteria</taxon>
        <taxon>Candidatus Accumulibacter</taxon>
    </lineage>
</organism>
<dbReference type="STRING" id="1453999.AW06_000543"/>
<name>A0A080MA37_9PROT</name>
<evidence type="ECO:0000313" key="3">
    <source>
        <dbReference type="Proteomes" id="UP000021315"/>
    </source>
</evidence>
<proteinExistence type="predicted"/>
<sequence length="54" mass="6035">MLLRLTGQAQRQLLPLRRVVRARCLSPAPVLLRAALPGGYSPMGRVLLSLKQLW</sequence>
<reference evidence="2" key="3">
    <citation type="submission" date="2020-06" db="EMBL/GenBank/DDBJ databases">
        <authorList>
            <person name="Arumugam K."/>
            <person name="Besarab I."/>
            <person name="Haryono M."/>
            <person name="Bagci C."/>
            <person name="Beier S."/>
            <person name="Buchfink B."/>
            <person name="Gorska A."/>
            <person name="Qiu G."/>
            <person name="Huson D.H."/>
            <person name="Williams R.B."/>
        </authorList>
    </citation>
    <scope>NUCLEOTIDE SEQUENCE</scope>
    <source>
        <strain evidence="2">SSA1</strain>
    </source>
</reference>
<keyword evidence="3" id="KW-1185">Reference proteome</keyword>